<organism evidence="1 2">
    <name type="scientific">Candidatus Gottesmanbacteria bacterium CG1_02_37_22</name>
    <dbReference type="NCBI Taxonomy" id="1805209"/>
    <lineage>
        <taxon>Bacteria</taxon>
        <taxon>Candidatus Gottesmaniibacteriota</taxon>
    </lineage>
</organism>
<dbReference type="AlphaFoldDB" id="A0A1J4TKI3"/>
<accession>A0A1J4TKI3</accession>
<evidence type="ECO:0000313" key="1">
    <source>
        <dbReference type="EMBL" id="OIO12660.1"/>
    </source>
</evidence>
<proteinExistence type="predicted"/>
<dbReference type="STRING" id="1805209.AUJ73_05240"/>
<sequence>MVNYSSYVKKTILPPTITGLAPSVEKNSLKMVRPKEKNRDSSVYPAGIPFLLEKNRKKNYALRRLRYG</sequence>
<dbReference type="Proteomes" id="UP000183120">
    <property type="component" value="Unassembled WGS sequence"/>
</dbReference>
<reference evidence="1 2" key="1">
    <citation type="journal article" date="2016" name="Environ. Microbiol.">
        <title>Genomic resolution of a cold subsurface aquifer community provides metabolic insights for novel microbes adapted to high CO concentrations.</title>
        <authorList>
            <person name="Probst A.J."/>
            <person name="Castelle C.J."/>
            <person name="Singh A."/>
            <person name="Brown C.T."/>
            <person name="Anantharaman K."/>
            <person name="Sharon I."/>
            <person name="Hug L.A."/>
            <person name="Burstein D."/>
            <person name="Emerson J.B."/>
            <person name="Thomas B.C."/>
            <person name="Banfield J.F."/>
        </authorList>
    </citation>
    <scope>NUCLEOTIDE SEQUENCE [LARGE SCALE GENOMIC DNA]</scope>
    <source>
        <strain evidence="1">CG1_02_37_22</strain>
    </source>
</reference>
<dbReference type="EMBL" id="MNUY01000083">
    <property type="protein sequence ID" value="OIO12660.1"/>
    <property type="molecule type" value="Genomic_DNA"/>
</dbReference>
<comment type="caution">
    <text evidence="1">The sequence shown here is derived from an EMBL/GenBank/DDBJ whole genome shotgun (WGS) entry which is preliminary data.</text>
</comment>
<name>A0A1J4TKI3_9BACT</name>
<gene>
    <name evidence="1" type="ORF">AUJ73_05240</name>
</gene>
<evidence type="ECO:0000313" key="2">
    <source>
        <dbReference type="Proteomes" id="UP000183120"/>
    </source>
</evidence>
<protein>
    <submittedName>
        <fullName evidence="1">Uncharacterized protein</fullName>
    </submittedName>
</protein>